<dbReference type="Pfam" id="PF01535">
    <property type="entry name" value="PPR"/>
    <property type="match status" value="2"/>
</dbReference>
<dbReference type="SUPFAM" id="SSF48452">
    <property type="entry name" value="TPR-like"/>
    <property type="match status" value="2"/>
</dbReference>
<dbReference type="Proteomes" id="UP000825935">
    <property type="component" value="Chromosome 21"/>
</dbReference>
<dbReference type="OMA" id="CINAGAP"/>
<proteinExistence type="predicted"/>
<reference evidence="3" key="1">
    <citation type="submission" date="2021-08" db="EMBL/GenBank/DDBJ databases">
        <title>WGS assembly of Ceratopteris richardii.</title>
        <authorList>
            <person name="Marchant D.B."/>
            <person name="Chen G."/>
            <person name="Jenkins J."/>
            <person name="Shu S."/>
            <person name="Leebens-Mack J."/>
            <person name="Grimwood J."/>
            <person name="Schmutz J."/>
            <person name="Soltis P."/>
            <person name="Soltis D."/>
            <person name="Chen Z.-H."/>
        </authorList>
    </citation>
    <scope>NUCLEOTIDE SEQUENCE</scope>
    <source>
        <strain evidence="3">Whitten #5841</strain>
        <tissue evidence="3">Leaf</tissue>
    </source>
</reference>
<dbReference type="GO" id="GO:0009451">
    <property type="term" value="P:RNA modification"/>
    <property type="evidence" value="ECO:0007669"/>
    <property type="project" value="InterPro"/>
</dbReference>
<evidence type="ECO:0000313" key="4">
    <source>
        <dbReference type="Proteomes" id="UP000825935"/>
    </source>
</evidence>
<dbReference type="EMBL" id="CM035426">
    <property type="protein sequence ID" value="KAH7315478.1"/>
    <property type="molecule type" value="Genomic_DNA"/>
</dbReference>
<gene>
    <name evidence="3" type="ORF">KP509_21G051400</name>
</gene>
<feature type="repeat" description="PPR" evidence="2">
    <location>
        <begin position="73"/>
        <end position="107"/>
    </location>
</feature>
<organism evidence="3 4">
    <name type="scientific">Ceratopteris richardii</name>
    <name type="common">Triangle waterfern</name>
    <dbReference type="NCBI Taxonomy" id="49495"/>
    <lineage>
        <taxon>Eukaryota</taxon>
        <taxon>Viridiplantae</taxon>
        <taxon>Streptophyta</taxon>
        <taxon>Embryophyta</taxon>
        <taxon>Tracheophyta</taxon>
        <taxon>Polypodiopsida</taxon>
        <taxon>Polypodiidae</taxon>
        <taxon>Polypodiales</taxon>
        <taxon>Pteridineae</taxon>
        <taxon>Pteridaceae</taxon>
        <taxon>Parkerioideae</taxon>
        <taxon>Ceratopteris</taxon>
    </lineage>
</organism>
<keyword evidence="1" id="KW-0677">Repeat</keyword>
<dbReference type="InterPro" id="IPR046960">
    <property type="entry name" value="PPR_At4g14850-like_plant"/>
</dbReference>
<dbReference type="GO" id="GO:0048731">
    <property type="term" value="P:system development"/>
    <property type="evidence" value="ECO:0007669"/>
    <property type="project" value="UniProtKB-ARBA"/>
</dbReference>
<dbReference type="PROSITE" id="PS51375">
    <property type="entry name" value="PPR"/>
    <property type="match status" value="6"/>
</dbReference>
<evidence type="ECO:0008006" key="5">
    <source>
        <dbReference type="Google" id="ProtNLM"/>
    </source>
</evidence>
<protein>
    <recommendedName>
        <fullName evidence="5">Pentatricopeptide repeat-containing protein</fullName>
    </recommendedName>
</protein>
<dbReference type="Gene3D" id="1.25.40.10">
    <property type="entry name" value="Tetratricopeptide repeat domain"/>
    <property type="match status" value="6"/>
</dbReference>
<evidence type="ECO:0000313" key="3">
    <source>
        <dbReference type="EMBL" id="KAH7315478.1"/>
    </source>
</evidence>
<dbReference type="Pfam" id="PF13041">
    <property type="entry name" value="PPR_2"/>
    <property type="match status" value="4"/>
</dbReference>
<feature type="repeat" description="PPR" evidence="2">
    <location>
        <begin position="277"/>
        <end position="311"/>
    </location>
</feature>
<dbReference type="PANTHER" id="PTHR47926">
    <property type="entry name" value="PENTATRICOPEPTIDE REPEAT-CONTAINING PROTEIN"/>
    <property type="match status" value="1"/>
</dbReference>
<name>A0A8T2SAB8_CERRI</name>
<sequence length="668" mass="74150">MTPQLQGIVLISALKACAQQKDLHNGIRLHAEVLRRGLLEKNLCIANTLISLYAKCRAFASAERVLGDLPFGDVVSWSALIAGYTAHGEGRRAMICYERMQQVGLSPDAVTYASLFKACTMLGAIEKGDEIYNEILRQSLVGRDLVLDNAILDMYAKSGALVKAQKFLEALPIRDIISWSTLIAGYVQHGLGHEALDSFVCMQNEGITPDTVSLIPVIKACGMIGAVAKGQEVYDFIMKQEHLRKNVVLGSALVDMFMKFGFVSRAAHVLQELPQRNVVSWSVLIAGYVRHEQHHGALKCFDQMKQDGVFPNEVTFMSALRACASLGDLETGKQLHDEINGLEKLDNHVELRTALVDMYVKCGSLTRAHQVVENLVECDAVPWNVLIAGYIQQDREEESLNCFEIMQQKGVIPDTVTFALILKGCGNFGATIVGENIHHQILRLGLAGSCTRLGIALMDMYVKFGAPEKAHRVLVELPLKDAVSWSILIAGYAQCGKYHEVLQCMDRMEYSGVSPNVVTFSALLNVCKNSGLVDEGEYLFVSMAIIFDIVPDLEHYLCMIDLYSRAGNFNKALKLTKRMPSSDHPALWSSLLGACRKWENVKLGRWAFEHAIQSDPNDITPYIDMANIYEAAGMQKDANIIESMRERFKACQRMQPLNSILHLSQECV</sequence>
<evidence type="ECO:0000256" key="2">
    <source>
        <dbReference type="PROSITE-ProRule" id="PRU00708"/>
    </source>
</evidence>
<dbReference type="GO" id="GO:0003723">
    <property type="term" value="F:RNA binding"/>
    <property type="evidence" value="ECO:0007669"/>
    <property type="project" value="InterPro"/>
</dbReference>
<comment type="caution">
    <text evidence="3">The sequence shown here is derived from an EMBL/GenBank/DDBJ whole genome shotgun (WGS) entry which is preliminary data.</text>
</comment>
<dbReference type="AlphaFoldDB" id="A0A8T2SAB8"/>
<feature type="repeat" description="PPR" evidence="2">
    <location>
        <begin position="175"/>
        <end position="209"/>
    </location>
</feature>
<dbReference type="FunFam" id="1.25.40.10:FF:000158">
    <property type="entry name" value="pentatricopeptide repeat-containing protein At2g33680"/>
    <property type="match status" value="1"/>
</dbReference>
<feature type="repeat" description="PPR" evidence="2">
    <location>
        <begin position="379"/>
        <end position="413"/>
    </location>
</feature>
<evidence type="ECO:0000256" key="1">
    <source>
        <dbReference type="ARBA" id="ARBA00022737"/>
    </source>
</evidence>
<accession>A0A8T2SAB8</accession>
<dbReference type="FunFam" id="1.25.40.10:FF:000073">
    <property type="entry name" value="Pentatricopeptide repeat-containing protein chloroplastic"/>
    <property type="match status" value="1"/>
</dbReference>
<dbReference type="NCBIfam" id="TIGR00756">
    <property type="entry name" value="PPR"/>
    <property type="match status" value="6"/>
</dbReference>
<feature type="repeat" description="PPR" evidence="2">
    <location>
        <begin position="552"/>
        <end position="586"/>
    </location>
</feature>
<dbReference type="InterPro" id="IPR011990">
    <property type="entry name" value="TPR-like_helical_dom_sf"/>
</dbReference>
<dbReference type="OrthoDB" id="509099at2759"/>
<feature type="repeat" description="PPR" evidence="2">
    <location>
        <begin position="481"/>
        <end position="515"/>
    </location>
</feature>
<keyword evidence="4" id="KW-1185">Reference proteome</keyword>
<dbReference type="InterPro" id="IPR002885">
    <property type="entry name" value="PPR_rpt"/>
</dbReference>